<gene>
    <name evidence="2" type="ORF">ETH_00004170</name>
</gene>
<dbReference type="OMA" id="FEDRCTA"/>
<dbReference type="AlphaFoldDB" id="U6KVW9"/>
<evidence type="ECO:0000256" key="1">
    <source>
        <dbReference type="SAM" id="MobiDB-lite"/>
    </source>
</evidence>
<dbReference type="RefSeq" id="XP_013232866.1">
    <property type="nucleotide sequence ID" value="XM_013377412.1"/>
</dbReference>
<feature type="compositionally biased region" description="Polar residues" evidence="1">
    <location>
        <begin position="50"/>
        <end position="67"/>
    </location>
</feature>
<organism evidence="2 3">
    <name type="scientific">Eimeria tenella</name>
    <name type="common">Coccidian parasite</name>
    <dbReference type="NCBI Taxonomy" id="5802"/>
    <lineage>
        <taxon>Eukaryota</taxon>
        <taxon>Sar</taxon>
        <taxon>Alveolata</taxon>
        <taxon>Apicomplexa</taxon>
        <taxon>Conoidasida</taxon>
        <taxon>Coccidia</taxon>
        <taxon>Eucoccidiorida</taxon>
        <taxon>Eimeriorina</taxon>
        <taxon>Eimeriidae</taxon>
        <taxon>Eimeria</taxon>
    </lineage>
</organism>
<dbReference type="Proteomes" id="UP000030747">
    <property type="component" value="Unassembled WGS sequence"/>
</dbReference>
<dbReference type="EMBL" id="HG675689">
    <property type="protein sequence ID" value="CDJ42116.1"/>
    <property type="molecule type" value="Genomic_DNA"/>
</dbReference>
<reference evidence="2" key="1">
    <citation type="submission" date="2013-10" db="EMBL/GenBank/DDBJ databases">
        <title>Genomic analysis of the causative agents of coccidiosis in chickens.</title>
        <authorList>
            <person name="Reid A.J."/>
            <person name="Blake D."/>
            <person name="Billington K."/>
            <person name="Browne H."/>
            <person name="Dunn M."/>
            <person name="Hung S."/>
            <person name="Kawahara F."/>
            <person name="Miranda-Saavedra D."/>
            <person name="Mourier T."/>
            <person name="Nagra H."/>
            <person name="Otto T.D."/>
            <person name="Rawlings N."/>
            <person name="Sanchez A."/>
            <person name="Sanders M."/>
            <person name="Subramaniam C."/>
            <person name="Tay Y."/>
            <person name="Dear P."/>
            <person name="Doerig C."/>
            <person name="Gruber A."/>
            <person name="Parkinson J."/>
            <person name="Shirley M."/>
            <person name="Wan K.L."/>
            <person name="Berriman M."/>
            <person name="Tomley F."/>
            <person name="Pain A."/>
        </authorList>
    </citation>
    <scope>NUCLEOTIDE SEQUENCE [LARGE SCALE GENOMIC DNA]</scope>
    <source>
        <strain evidence="2">Houghton</strain>
    </source>
</reference>
<proteinExistence type="predicted"/>
<dbReference type="PANTHER" id="PTHR12277">
    <property type="entry name" value="ALPHA/BETA HYDROLASE DOMAIN-CONTAINING PROTEIN"/>
    <property type="match status" value="1"/>
</dbReference>
<dbReference type="OrthoDB" id="382408at2759"/>
<feature type="compositionally biased region" description="Low complexity" evidence="1">
    <location>
        <begin position="83"/>
        <end position="95"/>
    </location>
</feature>
<evidence type="ECO:0000313" key="2">
    <source>
        <dbReference type="EMBL" id="CDJ42116.1"/>
    </source>
</evidence>
<dbReference type="VEuPathDB" id="ToxoDB:ETH2_0620900"/>
<name>U6KVW9_EIMTE</name>
<dbReference type="Gene3D" id="3.40.50.1820">
    <property type="entry name" value="alpha/beta hydrolase"/>
    <property type="match status" value="1"/>
</dbReference>
<reference evidence="2" key="2">
    <citation type="submission" date="2013-10" db="EMBL/GenBank/DDBJ databases">
        <authorList>
            <person name="Aslett M."/>
        </authorList>
    </citation>
    <scope>NUCLEOTIDE SEQUENCE [LARGE SCALE GENOMIC DNA]</scope>
    <source>
        <strain evidence="2">Houghton</strain>
    </source>
</reference>
<feature type="region of interest" description="Disordered" evidence="1">
    <location>
        <begin position="43"/>
        <end position="187"/>
    </location>
</feature>
<sequence>MLLVSSYIPFPENSLVLPTPALAAGLCGGLSAVDGPRALPLPTRGVGSAAATNHSEPAGPTSRSNQKMKPEISARLCGGKRNSGGASPFSSSASHGGRRPSKAPSRGAITSNKATRTDVPQEKEAEEVYTSSPVLSDASCSETTASDRLSSSEVGSASRATAASSDGLKVEAPSNMTSPEGRFSLNAESFSREQTLVLRGRVIANDRSPCAPFDSACSPSHTPIPAIPTFRHRPGPSLKSLKSSSQEGLRTVETAAQGAPIISTGVCAPARPQSASAFQQQHPQAPPNHSVIAKSHNGKHHSETKPRKHRDIRAFPSCLKTRKILTRLQGGLSPAVMYKYRCAAGLGIQVPVNRLETSPVKLSNWRVSWQELFCYNPRPYNVTKGFLENYTVIRGMMETYIHKLTDIVFEDRCTASQKEPHIYHAYLLPPISPHDWLTAACIQCYTSEDVWLSRGFWRRASVPNAGVAKAEAMQPANPKVIPFLPAFSREEQAEQQRQYRLATTAGSFAYNPGAVCRLYESRPETASQKLPLHLWIFLGGKDMQALDGLVIAWKLLRWASEIPPSEFVDSSEDIDFASTSESGGTGLLSALDIYRLYHQQRRYPTQDQTTYAANWACGEVPSEAEAEANTFSAFGPFLYDMSGVSKNSRYRTAFLMVDIPGYGNSTGHPSPCTIRSAAFQAVKHAIQELIEHHDEDSIIVNILGYSLGCAVACALAADLATTFTRDSMFATPSHKKSGSTQSWDNIATVDAGLARTMNLQSSSSRSQGDSSFDDSMLTFRDAFNVTMFSKDGVDHVCKVHGWTPSAGYSGVRLAVNRLILLAPFTSTKAMASKVAASAMGGGSFLSRAVSGLVSKQISWDNKEQLESILMAVKHLQENTHVSAFHNFRIKILHGDKDNVIPWTMGFELFNTVATLKKQLSLKTPISFQRLQGETHASILSGGSERYVLESCFNPYRLHPAAPLALLKFYSKETQLPEALPFRGIYNSTHSEVQEMQVFGPRTSTTSQHNAATNSSAHQYHSHSVHLQQASGIIQTIQQPVLSRANTFGGPLSYPQAAPQLLYQRSGTLGTIQPSGGAPYQQQSANALRYSSSLKAGNSMLPLASSKFSGSPPFVVPGAEASLNRQHGEHYAQSVLPHASRHQWSHNLTYHTRSNTTTRLLLGTVENTARDRLARNVRQEPLAGWPLNLLCLHVSPEAHDEYERVNSPNTRIPACAPEKIVHAEG</sequence>
<dbReference type="GeneID" id="25250042"/>
<protein>
    <submittedName>
        <fullName evidence="2">Uncharacterized protein</fullName>
    </submittedName>
</protein>
<dbReference type="InterPro" id="IPR029058">
    <property type="entry name" value="AB_hydrolase_fold"/>
</dbReference>
<evidence type="ECO:0000313" key="3">
    <source>
        <dbReference type="Proteomes" id="UP000030747"/>
    </source>
</evidence>
<feature type="compositionally biased region" description="Polar residues" evidence="1">
    <location>
        <begin position="129"/>
        <end position="164"/>
    </location>
</feature>
<dbReference type="SUPFAM" id="SSF53474">
    <property type="entry name" value="alpha/beta-Hydrolases"/>
    <property type="match status" value="1"/>
</dbReference>
<keyword evidence="3" id="KW-1185">Reference proteome</keyword>
<accession>U6KVW9</accession>
<dbReference type="VEuPathDB" id="ToxoDB:ETH_00004170"/>